<evidence type="ECO:0000313" key="2">
    <source>
        <dbReference type="Proteomes" id="UP001224433"/>
    </source>
</evidence>
<name>A0ABY9JI62_9ACTN</name>
<dbReference type="InterPro" id="IPR025850">
    <property type="entry name" value="SUKH-3"/>
</dbReference>
<proteinExistence type="predicted"/>
<accession>A0ABY9JI62</accession>
<dbReference type="RefSeq" id="WP_261988994.1">
    <property type="nucleotide sequence ID" value="NZ_CP120983.1"/>
</dbReference>
<protein>
    <submittedName>
        <fullName evidence="1">SUKH-3 domain-containing protein</fullName>
    </submittedName>
</protein>
<reference evidence="1 2" key="1">
    <citation type="submission" date="2023-03" db="EMBL/GenBank/DDBJ databases">
        <title>Isolation and description of six Streptomyces strains from soil environments, able to metabolize different microbial glucans.</title>
        <authorList>
            <person name="Widen T."/>
            <person name="Larsbrink J."/>
        </authorList>
    </citation>
    <scope>NUCLEOTIDE SEQUENCE [LARGE SCALE GENOMIC DNA]</scope>
    <source>
        <strain evidence="1 2">Alt3</strain>
    </source>
</reference>
<organism evidence="1 2">
    <name type="scientific">Streptomyces glycanivorans</name>
    <dbReference type="NCBI Taxonomy" id="3033808"/>
    <lineage>
        <taxon>Bacteria</taxon>
        <taxon>Bacillati</taxon>
        <taxon>Actinomycetota</taxon>
        <taxon>Actinomycetes</taxon>
        <taxon>Kitasatosporales</taxon>
        <taxon>Streptomycetaceae</taxon>
        <taxon>Streptomyces</taxon>
    </lineage>
</organism>
<evidence type="ECO:0000313" key="1">
    <source>
        <dbReference type="EMBL" id="WLQ66163.1"/>
    </source>
</evidence>
<dbReference type="Pfam" id="PF14433">
    <property type="entry name" value="SUKH-3"/>
    <property type="match status" value="1"/>
</dbReference>
<dbReference type="EMBL" id="CP120983">
    <property type="protein sequence ID" value="WLQ66163.1"/>
    <property type="molecule type" value="Genomic_DNA"/>
</dbReference>
<dbReference type="Proteomes" id="UP001224433">
    <property type="component" value="Chromosome"/>
</dbReference>
<sequence length="176" mass="19510">MFKNSSAGRRHSTHIGKGNMSILSTAEEVDAWLSEAGWHPGRNVGDEASEAVSAVVERYRSYGVEIEPSAPALAFIREHAFLRAVIDTAPENFAVFTPHLVFKGDAEEISELATDLGVQLFPVGYDTYDGSTLLIDTNGRFFFSHHTGAYYLGREKYEALMSLMSSEMEDAENYFV</sequence>
<gene>
    <name evidence="1" type="ORF">P8A20_22420</name>
</gene>
<keyword evidence="2" id="KW-1185">Reference proteome</keyword>